<sequence>MDKICCFGLGNGKKAVDAEESEARKKKKDDALKQPVADLIQLPPPVMLSGGNYDLDWLARGNTTGSFTSSRSLRSPESAFLPDPTGVEYVSDPDDEIDTSKRSSVSALGTVRTKLARRLSQDDTNKRASSANSKTPSPAPVPAGNQPAVKKHDQAAYLAEVRRNSRLRIQADIRNEAASSRSSSTRGSHRPRVMETLVEDSNDRHDSLHSGPRHRLEFSVVKDDNTIAGVDPNPPLPRPPSARLPPVTLKCDPEEPNTDDRRRSSCPKPETDSKVAASQIIARERGSLPLLPPPSPVLAARQLAEDDDDASFRTWRLSQGIAPGDSQTTFILHVDEASAQVSTGTAIAGSGNVTEAKKESEVHSAPNAPNAPIAPIAPIAPDAPETTRDVAKPQESFPTDTVADKTQASESSQSQDNTALGTWLLAQELHAQEGTHSSQESQAASLNNHNEVHEPRSIADVLAEPPDSVEPNGSGTSDQLTIKAVVSSKPGDKADGLLDPAAVGVADQKQHEKPENDSILPVAEKNEVRHLSAVSVAQEGNAQLEVVHYPSSSVYSSMQITRQHSAVGSDAEEPDDRMLALFQGLELSPYADPLHLLGVQQEHSDNGSHANAGESGAKRAAQASATPQENVDTSTFGVLNRKQSRKSSFLQALLDRTASGHKGHAKTLSQPPIASSEAVEASKRPGHVKKSSNLSLQTLMYPTSATEDFVPPKLTETTTGVWQRAFKREHDQRDNATASQPSEQVKISAAPENNLGTRALAKPPASWSKWASHTRAERTAVAGAADGVKPKDFAVASTSTDEQGWVTDKDSLAQKPETTQPPQSISKRLGKAVKTTLNKVAQSKSKNNESAQLEYPELEILPTKDGYEDLKALEESIEQLKSSQRAKMATNPALAIAEIENESKQSLGTMLAAQFQENEHARHELAGDAGTSTREGIEDAPTRPATPGLLTTQQTADSTSVETEGWATPASRMSHNPDAEATDRID</sequence>
<keyword evidence="3" id="KW-1185">Reference proteome</keyword>
<feature type="region of interest" description="Disordered" evidence="1">
    <location>
        <begin position="659"/>
        <end position="693"/>
    </location>
</feature>
<accession>A0A8H6MMH3</accession>
<feature type="region of interest" description="Disordered" evidence="1">
    <location>
        <begin position="352"/>
        <end position="480"/>
    </location>
</feature>
<feature type="region of interest" description="Disordered" evidence="1">
    <location>
        <begin position="64"/>
        <end position="193"/>
    </location>
</feature>
<feature type="compositionally biased region" description="Polar residues" evidence="1">
    <location>
        <begin position="396"/>
        <end position="420"/>
    </location>
</feature>
<dbReference type="EMBL" id="WIGN01000312">
    <property type="protein sequence ID" value="KAF6800175.1"/>
    <property type="molecule type" value="Genomic_DNA"/>
</dbReference>
<evidence type="ECO:0000256" key="1">
    <source>
        <dbReference type="SAM" id="MobiDB-lite"/>
    </source>
</evidence>
<gene>
    <name evidence="2" type="ORF">CSOJ01_12331</name>
</gene>
<evidence type="ECO:0000313" key="3">
    <source>
        <dbReference type="Proteomes" id="UP000652219"/>
    </source>
</evidence>
<feature type="compositionally biased region" description="Polar residues" evidence="1">
    <location>
        <begin position="816"/>
        <end position="826"/>
    </location>
</feature>
<dbReference type="AlphaFoldDB" id="A0A8H6MMH3"/>
<feature type="region of interest" description="Disordered" evidence="1">
    <location>
        <begin position="918"/>
        <end position="986"/>
    </location>
</feature>
<feature type="compositionally biased region" description="Polar residues" evidence="1">
    <location>
        <begin position="471"/>
        <end position="480"/>
    </location>
</feature>
<organism evidence="2 3">
    <name type="scientific">Colletotrichum sojae</name>
    <dbReference type="NCBI Taxonomy" id="2175907"/>
    <lineage>
        <taxon>Eukaryota</taxon>
        <taxon>Fungi</taxon>
        <taxon>Dikarya</taxon>
        <taxon>Ascomycota</taxon>
        <taxon>Pezizomycotina</taxon>
        <taxon>Sordariomycetes</taxon>
        <taxon>Hypocreomycetidae</taxon>
        <taxon>Glomerellales</taxon>
        <taxon>Glomerellaceae</taxon>
        <taxon>Colletotrichum</taxon>
        <taxon>Colletotrichum orchidearum species complex</taxon>
    </lineage>
</organism>
<feature type="compositionally biased region" description="Basic and acidic residues" evidence="1">
    <location>
        <begin position="975"/>
        <end position="986"/>
    </location>
</feature>
<reference evidence="2 3" key="1">
    <citation type="journal article" date="2020" name="Phytopathology">
        <title>Genome Sequence Resources of Colletotrichum truncatum, C. plurivorum, C. musicola, and C. sojae: Four Species Pathogenic to Soybean (Glycine max).</title>
        <authorList>
            <person name="Rogerio F."/>
            <person name="Boufleur T.R."/>
            <person name="Ciampi-Guillardi M."/>
            <person name="Sukno S.A."/>
            <person name="Thon M.R."/>
            <person name="Massola Junior N.S."/>
            <person name="Baroncelli R."/>
        </authorList>
    </citation>
    <scope>NUCLEOTIDE SEQUENCE [LARGE SCALE GENOMIC DNA]</scope>
    <source>
        <strain evidence="2 3">LFN0009</strain>
    </source>
</reference>
<feature type="region of interest" description="Disordered" evidence="1">
    <location>
        <begin position="223"/>
        <end position="274"/>
    </location>
</feature>
<feature type="region of interest" description="Disordered" evidence="1">
    <location>
        <begin position="793"/>
        <end position="829"/>
    </location>
</feature>
<feature type="compositionally biased region" description="Polar residues" evidence="1">
    <location>
        <begin position="735"/>
        <end position="745"/>
    </location>
</feature>
<feature type="compositionally biased region" description="Pro residues" evidence="1">
    <location>
        <begin position="232"/>
        <end position="243"/>
    </location>
</feature>
<name>A0A8H6MMH3_9PEZI</name>
<feature type="compositionally biased region" description="Polar residues" evidence="1">
    <location>
        <begin position="434"/>
        <end position="449"/>
    </location>
</feature>
<feature type="compositionally biased region" description="Polar residues" evidence="1">
    <location>
        <begin position="949"/>
        <end position="962"/>
    </location>
</feature>
<feature type="compositionally biased region" description="Low complexity" evidence="1">
    <location>
        <begin position="365"/>
        <end position="384"/>
    </location>
</feature>
<feature type="compositionally biased region" description="Polar residues" evidence="1">
    <location>
        <begin position="623"/>
        <end position="637"/>
    </location>
</feature>
<feature type="region of interest" description="Disordered" evidence="1">
    <location>
        <begin position="602"/>
        <end position="639"/>
    </location>
</feature>
<feature type="compositionally biased region" description="Basic and acidic residues" evidence="1">
    <location>
        <begin position="258"/>
        <end position="273"/>
    </location>
</feature>
<evidence type="ECO:0000313" key="2">
    <source>
        <dbReference type="EMBL" id="KAF6800175.1"/>
    </source>
</evidence>
<dbReference type="Proteomes" id="UP000652219">
    <property type="component" value="Unassembled WGS sequence"/>
</dbReference>
<feature type="compositionally biased region" description="Polar residues" evidence="1">
    <location>
        <begin position="127"/>
        <end position="136"/>
    </location>
</feature>
<proteinExistence type="predicted"/>
<protein>
    <submittedName>
        <fullName evidence="2">Uncharacterized protein</fullName>
    </submittedName>
</protein>
<feature type="compositionally biased region" description="Polar residues" evidence="1">
    <location>
        <begin position="64"/>
        <end position="75"/>
    </location>
</feature>
<feature type="region of interest" description="Disordered" evidence="1">
    <location>
        <begin position="729"/>
        <end position="775"/>
    </location>
</feature>
<comment type="caution">
    <text evidence="2">The sequence shown here is derived from an EMBL/GenBank/DDBJ whole genome shotgun (WGS) entry which is preliminary data.</text>
</comment>